<accession>A0AAU9X177</accession>
<dbReference type="InterPro" id="IPR024119">
    <property type="entry name" value="TF_DEAF-1"/>
</dbReference>
<keyword evidence="5" id="KW-0238">DNA-binding</keyword>
<dbReference type="GO" id="GO:0000981">
    <property type="term" value="F:DNA-binding transcription factor activity, RNA polymerase II-specific"/>
    <property type="evidence" value="ECO:0007669"/>
    <property type="project" value="TreeGrafter"/>
</dbReference>
<evidence type="ECO:0000256" key="8">
    <source>
        <dbReference type="PROSITE-ProRule" id="PRU00134"/>
    </source>
</evidence>
<evidence type="ECO:0000256" key="4">
    <source>
        <dbReference type="ARBA" id="ARBA00023015"/>
    </source>
</evidence>
<evidence type="ECO:0000313" key="11">
    <source>
        <dbReference type="EMBL" id="CAH3133466.1"/>
    </source>
</evidence>
<dbReference type="SUPFAM" id="SSF144232">
    <property type="entry name" value="HIT/MYND zinc finger-like"/>
    <property type="match status" value="1"/>
</dbReference>
<evidence type="ECO:0000256" key="6">
    <source>
        <dbReference type="ARBA" id="ARBA00023163"/>
    </source>
</evidence>
<evidence type="ECO:0000256" key="9">
    <source>
        <dbReference type="SAM" id="MobiDB-lite"/>
    </source>
</evidence>
<keyword evidence="6" id="KW-0804">Transcription</keyword>
<dbReference type="PANTHER" id="PTHR10237">
    <property type="entry name" value="DEFORMED EPIDERMAL AUTOREGULATORY FACTOR 1 HOMOLOG SUPPRESSIN"/>
    <property type="match status" value="1"/>
</dbReference>
<keyword evidence="2 8" id="KW-0863">Zinc-finger</keyword>
<evidence type="ECO:0000259" key="10">
    <source>
        <dbReference type="PROSITE" id="PS50865"/>
    </source>
</evidence>
<dbReference type="AlphaFoldDB" id="A0AAU9X177"/>
<keyword evidence="1" id="KW-0479">Metal-binding</keyword>
<dbReference type="GO" id="GO:0008270">
    <property type="term" value="F:zinc ion binding"/>
    <property type="evidence" value="ECO:0007669"/>
    <property type="project" value="UniProtKB-KW"/>
</dbReference>
<evidence type="ECO:0000256" key="7">
    <source>
        <dbReference type="ARBA" id="ARBA00023242"/>
    </source>
</evidence>
<protein>
    <recommendedName>
        <fullName evidence="10">MYND-type domain-containing protein</fullName>
    </recommendedName>
</protein>
<keyword evidence="7" id="KW-0539">Nucleus</keyword>
<evidence type="ECO:0000256" key="2">
    <source>
        <dbReference type="ARBA" id="ARBA00022771"/>
    </source>
</evidence>
<evidence type="ECO:0000256" key="3">
    <source>
        <dbReference type="ARBA" id="ARBA00022833"/>
    </source>
</evidence>
<reference evidence="11 12" key="1">
    <citation type="submission" date="2022-05" db="EMBL/GenBank/DDBJ databases">
        <authorList>
            <consortium name="Genoscope - CEA"/>
            <person name="William W."/>
        </authorList>
    </citation>
    <scope>NUCLEOTIDE SEQUENCE [LARGE SCALE GENOMIC DNA]</scope>
</reference>
<feature type="domain" description="MYND-type" evidence="10">
    <location>
        <begin position="1024"/>
        <end position="1062"/>
    </location>
</feature>
<comment type="caution">
    <text evidence="11">The sequence shown here is derived from an EMBL/GenBank/DDBJ whole genome shotgun (WGS) entry which is preliminary data.</text>
</comment>
<dbReference type="Pfam" id="PF01753">
    <property type="entry name" value="zf-MYND"/>
    <property type="match status" value="1"/>
</dbReference>
<sequence length="1068" mass="121728">MTKYDKQGVPNLSFHNPMGITLYPKGLYTYAMGNTPARDITELLGTSKEKHVDVLLLACGDVRNFLCSLSELSLKKPYERPKSLSFHLNDYDPSVIARNAVLLEVASVINPDVPADVDFLWNIWYNLALSVADFDRLRKVLTELLERNFDSDESNFKFQDGGVLQECRDIWKDWRHLDLEVKSVKEERNNLIEDMKIVMGFCEDSQCESTLTHMVMEIYEEKLDNFVKPAATNPLYTEIQHWFREGSTNEESEKTNPTLIRPFVHKWRQHYSSCAFEGYPPLERKDLEQGKSCADVCKEKLAVWVKRYQEQNKNYQATLKVTLWTGDALALCTSGFPPDMLFDVIDTSNLSDHIGLLNVVVCCGPRLKVPTASLLFTSSILWCGECDSIEEYYNKCVGVPLQLLPTVLGLKLAVDLELGSKKLPDKLEATEETLCWVKADLKRTLLTIDKTPDVVQALLSLTERCFNLANEMLHSIGVTSPSPLTLLRIIHQAQPLFKGGAAEILDTLENELPADFKRRYGLSWNVLKASLGRTPEPIVEIKINIKIAVVPWYKGTPKPMIYIRRDSSSAEEAPLHWSLAMGLASQPSVIHNSLRYDDNTQVVTFHLREEDWNELYCSSKMWISSRELIKVIICEPVSLGDETVKSVQRVDPVETFGLFARQTFTVMESNEKCQVLKVIKVEESIHSYSAELEIRDSAICKAKAMKVSQPDESPTGVQINFEGATGDPLSMYFSCFVDINSSKFQISRKVGKIFCDISKRSDGTVGELVIQNLAPLPLHAMPEWDSELTDIRMLGRMFRTKLDLELKLRKDSGPPFFDLRESIANIIHEHVKEPEIPKVHYVDERRIVQEPYDSAEDMLKKKGFVIKVEKLFKWKNLPVAKVFFCDCQRFADLIRKNPGNTQLLAEYCNRIFRHKVNRFVADQEEKVLFRKMMYTNAARIPQDDHYVVWKNSYISPLFPRESIKSVPTALGKRKHGMESPLLSSAEPGHMDESSSFEGRSVSSEHSEGFLDPFQGLASHMDQECAFCHSKSGTLKRCLGCKKVLYCGKTCQKGHWKKHKTECRGNRKL</sequence>
<evidence type="ECO:0000256" key="1">
    <source>
        <dbReference type="ARBA" id="ARBA00022723"/>
    </source>
</evidence>
<keyword evidence="4" id="KW-0805">Transcription regulation</keyword>
<name>A0AAU9X177_9CNID</name>
<evidence type="ECO:0000256" key="5">
    <source>
        <dbReference type="ARBA" id="ARBA00023125"/>
    </source>
</evidence>
<dbReference type="GO" id="GO:0005634">
    <property type="term" value="C:nucleus"/>
    <property type="evidence" value="ECO:0007669"/>
    <property type="project" value="TreeGrafter"/>
</dbReference>
<dbReference type="InterPro" id="IPR002893">
    <property type="entry name" value="Znf_MYND"/>
</dbReference>
<gene>
    <name evidence="11" type="ORF">PMEA_00015097</name>
</gene>
<keyword evidence="3" id="KW-0862">Zinc</keyword>
<dbReference type="PROSITE" id="PS50865">
    <property type="entry name" value="ZF_MYND_2"/>
    <property type="match status" value="1"/>
</dbReference>
<dbReference type="Gene3D" id="6.10.140.2220">
    <property type="match status" value="1"/>
</dbReference>
<dbReference type="EMBL" id="CALNXJ010000027">
    <property type="protein sequence ID" value="CAH3133466.1"/>
    <property type="molecule type" value="Genomic_DNA"/>
</dbReference>
<feature type="region of interest" description="Disordered" evidence="9">
    <location>
        <begin position="976"/>
        <end position="1006"/>
    </location>
</feature>
<dbReference type="Proteomes" id="UP001159428">
    <property type="component" value="Unassembled WGS sequence"/>
</dbReference>
<dbReference type="InterPro" id="IPR027974">
    <property type="entry name" value="DUF4470"/>
</dbReference>
<organism evidence="11 12">
    <name type="scientific">Pocillopora meandrina</name>
    <dbReference type="NCBI Taxonomy" id="46732"/>
    <lineage>
        <taxon>Eukaryota</taxon>
        <taxon>Metazoa</taxon>
        <taxon>Cnidaria</taxon>
        <taxon>Anthozoa</taxon>
        <taxon>Hexacorallia</taxon>
        <taxon>Scleractinia</taxon>
        <taxon>Astrocoeniina</taxon>
        <taxon>Pocilloporidae</taxon>
        <taxon>Pocillopora</taxon>
    </lineage>
</organism>
<keyword evidence="12" id="KW-1185">Reference proteome</keyword>
<dbReference type="PANTHER" id="PTHR10237:SF1">
    <property type="entry name" value="DEFORMED EPIDERMAL AUTOREGULATORY FACTOR 1 HOMOLOG"/>
    <property type="match status" value="1"/>
</dbReference>
<dbReference type="Pfam" id="PF14737">
    <property type="entry name" value="DUF4470"/>
    <property type="match status" value="1"/>
</dbReference>
<proteinExistence type="predicted"/>
<evidence type="ECO:0000313" key="12">
    <source>
        <dbReference type="Proteomes" id="UP001159428"/>
    </source>
</evidence>